<sequence length="47" mass="4922">MRNVGSSVCVAVISELNDGSVNVMTCSCENYCGVSAVGSMDGEYVRK</sequence>
<evidence type="ECO:0000313" key="2">
    <source>
        <dbReference type="Proteomes" id="UP000032735"/>
    </source>
</evidence>
<dbReference type="KEGG" id="xpo:XPG1_3671"/>
<dbReference type="Proteomes" id="UP000032735">
    <property type="component" value="Chromosome"/>
</dbReference>
<dbReference type="AlphaFoldDB" id="A0A068R7X5"/>
<protein>
    <submittedName>
        <fullName evidence="1">Uncharacterized protein</fullName>
    </submittedName>
</protein>
<dbReference type="EMBL" id="FO704551">
    <property type="protein sequence ID" value="CDG23298.1"/>
    <property type="molecule type" value="Genomic_DNA"/>
</dbReference>
<gene>
    <name evidence="1" type="ORF">XPG1_3671</name>
</gene>
<keyword evidence="2" id="KW-1185">Reference proteome</keyword>
<reference evidence="1 2" key="1">
    <citation type="submission" date="2013-07" db="EMBL/GenBank/DDBJ databases">
        <authorList>
            <person name="Genoscope - CEA"/>
        </authorList>
    </citation>
    <scope>NUCLEOTIDE SEQUENCE [LARGE SCALE GENOMIC DNA]</scope>
    <source>
        <strain evidence="1 2">G6</strain>
    </source>
</reference>
<proteinExistence type="predicted"/>
<dbReference type="STRING" id="1354304.XPG1_3671"/>
<evidence type="ECO:0000313" key="1">
    <source>
        <dbReference type="EMBL" id="CDG23298.1"/>
    </source>
</evidence>
<accession>A0A068R7X5</accession>
<organism evidence="1 2">
    <name type="scientific">Xenorhabdus poinarii G6</name>
    <dbReference type="NCBI Taxonomy" id="1354304"/>
    <lineage>
        <taxon>Bacteria</taxon>
        <taxon>Pseudomonadati</taxon>
        <taxon>Pseudomonadota</taxon>
        <taxon>Gammaproteobacteria</taxon>
        <taxon>Enterobacterales</taxon>
        <taxon>Morganellaceae</taxon>
        <taxon>Xenorhabdus</taxon>
    </lineage>
</organism>
<dbReference type="HOGENOM" id="CLU_3174966_0_0_6"/>
<name>A0A068R7X5_9GAMM</name>